<dbReference type="Gene3D" id="3.40.50.150">
    <property type="entry name" value="Vaccinia Virus protein VP39"/>
    <property type="match status" value="1"/>
</dbReference>
<accession>A0A5B7XVC1</accession>
<dbReference type="InterPro" id="IPR002295">
    <property type="entry name" value="N4/N6-MTase_EcoPI_Mod-like"/>
</dbReference>
<evidence type="ECO:0000259" key="6">
    <source>
        <dbReference type="Pfam" id="PF12564"/>
    </source>
</evidence>
<dbReference type="InterPro" id="IPR002941">
    <property type="entry name" value="DNA_methylase_N4/N6"/>
</dbReference>
<dbReference type="SUPFAM" id="SSF53335">
    <property type="entry name" value="S-adenosyl-L-methionine-dependent methyltransferases"/>
    <property type="match status" value="1"/>
</dbReference>
<sequence length="624" mass="71817">MKQNIFETVSNLLKTSNKYISENEGGEKLLKASVYSDVMKMDEELISLLLSDESVKQTFFKNVNKTLVFDKQKFAWFIESKEFLPDSYTAYTNKIGLAKNGNFINKLNDVVLDFPFKDCILQGGQDKDDQKRDEIFYHEIIANDQISNMLAPKVLSNAKRYKTDGVEEDIIFNENDNLIIKGNNLIALATLLTKYENKIKCIYIDPPYNTGKDSFNYNDRFNHSTWLTFMKNRLELAKKLLKDDGVIFVSLSDSEAHYCKVLMDDIFGVENFLNDIIWNSTKSVTNTALVSVSHTHTLVYFQNKDYYIKNRTEFRLKEDGEGFSNPDNDPRGPWKADPFQVGGWGPNQQYEIINPKTGVKYLPNEGCSWKNDYNKFQELLQDNRIVFGVNGEAGPQRKRFLYEAQERGRVAKTIWDDVGTTTNGTMHLKKLFGKNIFSNPKPEQLIERILELSTNENDVVLDFCLGSGTTAAVAHKMGRKYIGIEQMDYIQNITVERLKKVIEGEQGGISKSVNWQGGGSFVYCELLDDANARIKQIQQATEENIQQIKENIFSDERIVPYVIQDELEATELEFDNLSLQDKKNVLIKLIDKNKLYVNYSDINDQNYQISESDKKFTDSFYKGR</sequence>
<dbReference type="GO" id="GO:0008170">
    <property type="term" value="F:N-methyltransferase activity"/>
    <property type="evidence" value="ECO:0007669"/>
    <property type="project" value="InterPro"/>
</dbReference>
<dbReference type="RefSeq" id="WP_139592195.1">
    <property type="nucleotide sequence ID" value="NZ_CP040825.1"/>
</dbReference>
<dbReference type="GO" id="GO:0032259">
    <property type="term" value="P:methylation"/>
    <property type="evidence" value="ECO:0007669"/>
    <property type="project" value="UniProtKB-KW"/>
</dbReference>
<evidence type="ECO:0000259" key="5">
    <source>
        <dbReference type="Pfam" id="PF01555"/>
    </source>
</evidence>
<dbReference type="Pfam" id="PF01555">
    <property type="entry name" value="N6_N4_Mtase"/>
    <property type="match status" value="1"/>
</dbReference>
<dbReference type="InterPro" id="IPR001091">
    <property type="entry name" value="RM_Methyltransferase"/>
</dbReference>
<dbReference type="KEGG" id="mnh:FG904_01665"/>
<evidence type="ECO:0000256" key="3">
    <source>
        <dbReference type="ARBA" id="ARBA00022679"/>
    </source>
</evidence>
<protein>
    <submittedName>
        <fullName evidence="7">Site-specific DNA-methyltransferase</fullName>
    </submittedName>
</protein>
<reference evidence="7 8" key="1">
    <citation type="submission" date="2019-06" db="EMBL/GenBank/DDBJ databases">
        <title>Mycoplasma sp. 2F1A isolated from ostrich.</title>
        <authorList>
            <person name="Spergser J."/>
        </authorList>
    </citation>
    <scope>NUCLEOTIDE SEQUENCE [LARGE SCALE GENOMIC DNA]</scope>
    <source>
        <strain evidence="7 8">2F1A</strain>
    </source>
</reference>
<organism evidence="7 8">
    <name type="scientific">Mycoplasma nasistruthionis</name>
    <dbReference type="NCBI Taxonomy" id="353852"/>
    <lineage>
        <taxon>Bacteria</taxon>
        <taxon>Bacillati</taxon>
        <taxon>Mycoplasmatota</taxon>
        <taxon>Mollicutes</taxon>
        <taxon>Mycoplasmataceae</taxon>
        <taxon>Mycoplasma</taxon>
    </lineage>
</organism>
<feature type="domain" description="Type III restriction/modification enzyme methylation subunit" evidence="6">
    <location>
        <begin position="42"/>
        <end position="97"/>
    </location>
</feature>
<dbReference type="InterPro" id="IPR029063">
    <property type="entry name" value="SAM-dependent_MTases_sf"/>
</dbReference>
<dbReference type="PROSITE" id="PS00092">
    <property type="entry name" value="N6_MTASE"/>
    <property type="match status" value="1"/>
</dbReference>
<evidence type="ECO:0000256" key="4">
    <source>
        <dbReference type="ARBA" id="ARBA00022691"/>
    </source>
</evidence>
<gene>
    <name evidence="7" type="ORF">FG904_01665</name>
</gene>
<evidence type="ECO:0000313" key="8">
    <source>
        <dbReference type="Proteomes" id="UP000305457"/>
    </source>
</evidence>
<dbReference type="PIRSF" id="PIRSF015855">
    <property type="entry name" value="TypeIII_Mtase_mKpnI"/>
    <property type="match status" value="1"/>
</dbReference>
<dbReference type="GO" id="GO:0003677">
    <property type="term" value="F:DNA binding"/>
    <property type="evidence" value="ECO:0007669"/>
    <property type="project" value="InterPro"/>
</dbReference>
<name>A0A5B7XVC1_9MOLU</name>
<dbReference type="Proteomes" id="UP000305457">
    <property type="component" value="Chromosome"/>
</dbReference>
<feature type="domain" description="DNA methylase N-4/N-6" evidence="5">
    <location>
        <begin position="199"/>
        <end position="495"/>
    </location>
</feature>
<dbReference type="InterPro" id="IPR022221">
    <property type="entry name" value="TypeIII_RM_meth"/>
</dbReference>
<dbReference type="OrthoDB" id="9800801at2"/>
<keyword evidence="3 7" id="KW-0808">Transferase</keyword>
<evidence type="ECO:0000313" key="7">
    <source>
        <dbReference type="EMBL" id="QCZ36712.1"/>
    </source>
</evidence>
<keyword evidence="2 7" id="KW-0489">Methyltransferase</keyword>
<evidence type="ECO:0000256" key="1">
    <source>
        <dbReference type="ARBA" id="ARBA00006594"/>
    </source>
</evidence>
<keyword evidence="4" id="KW-0949">S-adenosyl-L-methionine</keyword>
<comment type="similarity">
    <text evidence="1">Belongs to the N(4)/N(6)-methyltransferase family.</text>
</comment>
<dbReference type="AlphaFoldDB" id="A0A5B7XVC1"/>
<proteinExistence type="inferred from homology"/>
<evidence type="ECO:0000256" key="2">
    <source>
        <dbReference type="ARBA" id="ARBA00022603"/>
    </source>
</evidence>
<dbReference type="EMBL" id="CP040825">
    <property type="protein sequence ID" value="QCZ36712.1"/>
    <property type="molecule type" value="Genomic_DNA"/>
</dbReference>
<dbReference type="InterPro" id="IPR002052">
    <property type="entry name" value="DNA_methylase_N6_adenine_CS"/>
</dbReference>
<dbReference type="Pfam" id="PF12564">
    <property type="entry name" value="TypeIII_RM_meth"/>
    <property type="match status" value="1"/>
</dbReference>
<dbReference type="PRINTS" id="PR00508">
    <property type="entry name" value="S21N4MTFRASE"/>
</dbReference>
<dbReference type="REBASE" id="370077">
    <property type="entry name" value="M.Mna2F1AORF1665P"/>
</dbReference>